<feature type="domain" description="Phage tail lysozyme" evidence="3">
    <location>
        <begin position="443"/>
        <end position="577"/>
    </location>
</feature>
<feature type="transmembrane region" description="Helical" evidence="2">
    <location>
        <begin position="356"/>
        <end position="384"/>
    </location>
</feature>
<feature type="transmembrane region" description="Helical" evidence="2">
    <location>
        <begin position="331"/>
        <end position="350"/>
    </location>
</feature>
<keyword evidence="2" id="KW-1133">Transmembrane helix</keyword>
<evidence type="ECO:0000313" key="5">
    <source>
        <dbReference type="Proteomes" id="UP000196205"/>
    </source>
</evidence>
<keyword evidence="2" id="KW-0812">Transmembrane</keyword>
<accession>A0A1Y0Y9B5</accession>
<gene>
    <name evidence="4" type="ORF">S1001342_02447</name>
</gene>
<feature type="region of interest" description="Disordered" evidence="1">
    <location>
        <begin position="614"/>
        <end position="645"/>
    </location>
</feature>
<dbReference type="Proteomes" id="UP000196205">
    <property type="component" value="Chromosome"/>
</dbReference>
<dbReference type="EMBL" id="CP021509">
    <property type="protein sequence ID" value="ARW48746.1"/>
    <property type="molecule type" value="Genomic_DNA"/>
</dbReference>
<dbReference type="Gene3D" id="1.10.530.10">
    <property type="match status" value="1"/>
</dbReference>
<evidence type="ECO:0000256" key="1">
    <source>
        <dbReference type="SAM" id="MobiDB-lite"/>
    </source>
</evidence>
<evidence type="ECO:0000259" key="3">
    <source>
        <dbReference type="Pfam" id="PF18013"/>
    </source>
</evidence>
<dbReference type="AlphaFoldDB" id="A0A1Y0Y9B5"/>
<proteinExistence type="predicted"/>
<dbReference type="Pfam" id="PF18013">
    <property type="entry name" value="Phage_lysozyme2"/>
    <property type="match status" value="1"/>
</dbReference>
<protein>
    <recommendedName>
        <fullName evidence="3">Phage tail lysozyme domain-containing protein</fullName>
    </recommendedName>
</protein>
<reference evidence="4 5" key="1">
    <citation type="submission" date="2017-05" db="EMBL/GenBank/DDBJ databases">
        <title>Genome sequence of Acetobacter pasteurianus subsp. pasteurianus strain SRCM101342.</title>
        <authorList>
            <person name="Cho S.H."/>
        </authorList>
    </citation>
    <scope>NUCLEOTIDE SEQUENCE [LARGE SCALE GENOMIC DNA]</scope>
    <source>
        <strain evidence="4 5">SRCM101342</strain>
    </source>
</reference>
<dbReference type="InterPro" id="IPR041219">
    <property type="entry name" value="Phage_lysozyme2"/>
</dbReference>
<keyword evidence="2" id="KW-0472">Membrane</keyword>
<feature type="compositionally biased region" description="Polar residues" evidence="1">
    <location>
        <begin position="614"/>
        <end position="623"/>
    </location>
</feature>
<sequence length="645" mass="69325">MGAAAKITITAEDRVSRALTYIEKRIISLQMPLRNARRNLKRFSDITGMTRMRKSMADLSRSTLNAFRSVGRLVPEMGILTSASSIAGVYKLSSAWATFGTNLRTTARSIGMNPGRLMALRNAARLSGGSADAMGGALGQLANLKWEVPNGFAPQAAAQLQAFGIRVEELKKLSPDQMFDRIAKKIRGIKNPTAQAIAVTSLFGEQAAGLLPIFQQSEREFQNNIRLAKRYGVVNKAGADAAARMQKSQQELSLAVEGFGYSIAEAVEPSITGLVRWMAELIAANRKWIAQDLAGYVKRIVTWLQTGGWNEIETRISGVLQRIKSVVDYLGGWKAAAVAAVAGMGALWGAPVLGGLASIVAAVGGISAGFLAATAAAGGLLAAIGKLSQTDSGRNFLDGMPGFSWLDDFLSRYTPFGRSYDDQRKSMSAQNLGGSSSIAAGRSIQSFFMRNGYTSEQAAGLVANLSQESGFNPDKPGDNGTAYGMGQWHSDRQADYLRLYHHRMQDVHGDQARDEQLNFMMWELKNRSYLGDSQLRRAGTASQAAAIASVDYFRPGKTQADQLAEMQRRAGLGRDWSSALTPTASLPSASSQGQSSYDKMLLDLHISAKTPAGTTVKATSRSGNLHVASVKQQRAMDPENSSIGN</sequence>
<evidence type="ECO:0000256" key="2">
    <source>
        <dbReference type="SAM" id="Phobius"/>
    </source>
</evidence>
<organism evidence="4 5">
    <name type="scientific">Acetobacter pasteurianus subsp. pasteurianus</name>
    <dbReference type="NCBI Taxonomy" id="481145"/>
    <lineage>
        <taxon>Bacteria</taxon>
        <taxon>Pseudomonadati</taxon>
        <taxon>Pseudomonadota</taxon>
        <taxon>Alphaproteobacteria</taxon>
        <taxon>Acetobacterales</taxon>
        <taxon>Acetobacteraceae</taxon>
        <taxon>Acetobacter</taxon>
    </lineage>
</organism>
<evidence type="ECO:0000313" key="4">
    <source>
        <dbReference type="EMBL" id="ARW48746.1"/>
    </source>
</evidence>
<name>A0A1Y0Y9B5_ACEPA</name>